<dbReference type="SUPFAM" id="SSF47757">
    <property type="entry name" value="Chemotaxis receptor methyltransferase CheR, N-terminal domain"/>
    <property type="match status" value="1"/>
</dbReference>
<protein>
    <recommendedName>
        <fullName evidence="2">protein-glutamate O-methyltransferase</fullName>
        <ecNumber evidence="2">2.1.1.80</ecNumber>
    </recommendedName>
</protein>
<sequence length="290" mass="33342">MASEIDDVRHEAAVLSDKVFRRLSDFVQNEVGIKMPPAKKTMLEARLQRRLRKLGIGTFEQYSDYVFSPKGTESELVHMIDAVTTNKTDFFREPNHFDYLTKHTLPTLNEVNGAGVMRPLMLWSAGCSTGEEPYTLTMVLSEYGERAGGRFSFIIIATDISTKVLDKAKEAIYEAEKIEPVAMPLRKKYLLKSKDPAKQLVRIVPELRRCVRFRRLNFMDDDFGFRETMDVVFCRNVVIYFDKPTQERLLKKFARYLNPGGYLFMGHSETIGGLNVPFTQVAPTIYRVKK</sequence>
<dbReference type="InterPro" id="IPR022642">
    <property type="entry name" value="CheR_C"/>
</dbReference>
<evidence type="ECO:0000256" key="3">
    <source>
        <dbReference type="ARBA" id="ARBA00022603"/>
    </source>
</evidence>
<evidence type="ECO:0000259" key="6">
    <source>
        <dbReference type="PROSITE" id="PS50123"/>
    </source>
</evidence>
<dbReference type="Pfam" id="PF01739">
    <property type="entry name" value="CheR"/>
    <property type="match status" value="1"/>
</dbReference>
<reference evidence="7 8" key="1">
    <citation type="submission" date="2015-11" db="EMBL/GenBank/DDBJ databases">
        <authorList>
            <person name="Lin W."/>
        </authorList>
    </citation>
    <scope>NUCLEOTIDE SEQUENCE [LARGE SCALE GENOMIC DNA]</scope>
    <source>
        <strain evidence="7 8">HCH-1</strain>
    </source>
</reference>
<dbReference type="Proteomes" id="UP000060487">
    <property type="component" value="Unassembled WGS sequence"/>
</dbReference>
<dbReference type="Gene3D" id="1.10.155.10">
    <property type="entry name" value="Chemotaxis receptor methyltransferase CheR, N-terminal domain"/>
    <property type="match status" value="1"/>
</dbReference>
<dbReference type="InterPro" id="IPR050903">
    <property type="entry name" value="Bact_Chemotaxis_MeTrfase"/>
</dbReference>
<feature type="domain" description="CheR-type methyltransferase" evidence="6">
    <location>
        <begin position="8"/>
        <end position="290"/>
    </location>
</feature>
<dbReference type="EMBL" id="LNQR01000062">
    <property type="protein sequence ID" value="KWT85370.1"/>
    <property type="molecule type" value="Genomic_DNA"/>
</dbReference>
<keyword evidence="4 7" id="KW-0808">Transferase</keyword>
<dbReference type="GO" id="GO:0008983">
    <property type="term" value="F:protein-glutamate O-methyltransferase activity"/>
    <property type="evidence" value="ECO:0007669"/>
    <property type="project" value="UniProtKB-EC"/>
</dbReference>
<dbReference type="InterPro" id="IPR029063">
    <property type="entry name" value="SAM-dependent_MTases_sf"/>
</dbReference>
<organism evidence="7 8">
    <name type="scientific">Candidatus Magnetominusculus xianensis</name>
    <dbReference type="NCBI Taxonomy" id="1748249"/>
    <lineage>
        <taxon>Bacteria</taxon>
        <taxon>Pseudomonadati</taxon>
        <taxon>Nitrospirota</taxon>
        <taxon>Nitrospiria</taxon>
        <taxon>Nitrospirales</taxon>
        <taxon>Nitrospiraceae</taxon>
        <taxon>Candidatus Magnetominusculus</taxon>
    </lineage>
</organism>
<evidence type="ECO:0000256" key="2">
    <source>
        <dbReference type="ARBA" id="ARBA00012534"/>
    </source>
</evidence>
<dbReference type="InterPro" id="IPR022641">
    <property type="entry name" value="CheR_N"/>
</dbReference>
<comment type="caution">
    <text evidence="7">The sequence shown here is derived from an EMBL/GenBank/DDBJ whole genome shotgun (WGS) entry which is preliminary data.</text>
</comment>
<evidence type="ECO:0000256" key="1">
    <source>
        <dbReference type="ARBA" id="ARBA00001541"/>
    </source>
</evidence>
<dbReference type="PANTHER" id="PTHR24422">
    <property type="entry name" value="CHEMOTAXIS PROTEIN METHYLTRANSFERASE"/>
    <property type="match status" value="1"/>
</dbReference>
<dbReference type="PROSITE" id="PS50123">
    <property type="entry name" value="CHER"/>
    <property type="match status" value="1"/>
</dbReference>
<dbReference type="PIRSF" id="PIRSF000410">
    <property type="entry name" value="CheR"/>
    <property type="match status" value="1"/>
</dbReference>
<dbReference type="CDD" id="cd02440">
    <property type="entry name" value="AdoMet_MTases"/>
    <property type="match status" value="1"/>
</dbReference>
<keyword evidence="5" id="KW-0949">S-adenosyl-L-methionine</keyword>
<keyword evidence="3 7" id="KW-0489">Methyltransferase</keyword>
<dbReference type="InterPro" id="IPR026024">
    <property type="entry name" value="Chemotaxis_MeTrfase_CheR"/>
</dbReference>
<dbReference type="PRINTS" id="PR00996">
    <property type="entry name" value="CHERMTFRASE"/>
</dbReference>
<dbReference type="RefSeq" id="WP_085052343.1">
    <property type="nucleotide sequence ID" value="NZ_LNQR01000062.1"/>
</dbReference>
<dbReference type="PANTHER" id="PTHR24422:SF26">
    <property type="entry name" value="CHEMOTAXIS PROTEIN METHYLTRANSFERASE"/>
    <property type="match status" value="1"/>
</dbReference>
<evidence type="ECO:0000256" key="5">
    <source>
        <dbReference type="ARBA" id="ARBA00022691"/>
    </source>
</evidence>
<dbReference type="GO" id="GO:0032259">
    <property type="term" value="P:methylation"/>
    <property type="evidence" value="ECO:0007669"/>
    <property type="project" value="UniProtKB-KW"/>
</dbReference>
<comment type="catalytic activity">
    <reaction evidence="1">
        <text>L-glutamyl-[protein] + S-adenosyl-L-methionine = [protein]-L-glutamate 5-O-methyl ester + S-adenosyl-L-homocysteine</text>
        <dbReference type="Rhea" id="RHEA:24452"/>
        <dbReference type="Rhea" id="RHEA-COMP:10208"/>
        <dbReference type="Rhea" id="RHEA-COMP:10311"/>
        <dbReference type="ChEBI" id="CHEBI:29973"/>
        <dbReference type="ChEBI" id="CHEBI:57856"/>
        <dbReference type="ChEBI" id="CHEBI:59789"/>
        <dbReference type="ChEBI" id="CHEBI:82795"/>
        <dbReference type="EC" id="2.1.1.80"/>
    </reaction>
</comment>
<evidence type="ECO:0000256" key="4">
    <source>
        <dbReference type="ARBA" id="ARBA00022679"/>
    </source>
</evidence>
<gene>
    <name evidence="7" type="primary">cheR</name>
    <name evidence="7" type="ORF">ASN18_1726</name>
</gene>
<accession>A0ABR5SGH6</accession>
<dbReference type="InterPro" id="IPR000780">
    <property type="entry name" value="CheR_MeTrfase"/>
</dbReference>
<evidence type="ECO:0000313" key="7">
    <source>
        <dbReference type="EMBL" id="KWT85370.1"/>
    </source>
</evidence>
<name>A0ABR5SGH6_9BACT</name>
<dbReference type="Pfam" id="PF03705">
    <property type="entry name" value="CheR_N"/>
    <property type="match status" value="1"/>
</dbReference>
<dbReference type="Gene3D" id="3.40.50.150">
    <property type="entry name" value="Vaccinia Virus protein VP39"/>
    <property type="match status" value="1"/>
</dbReference>
<dbReference type="InterPro" id="IPR036804">
    <property type="entry name" value="CheR_N_sf"/>
</dbReference>
<keyword evidence="8" id="KW-1185">Reference proteome</keyword>
<dbReference type="SMART" id="SM00138">
    <property type="entry name" value="MeTrc"/>
    <property type="match status" value="1"/>
</dbReference>
<dbReference type="SUPFAM" id="SSF53335">
    <property type="entry name" value="S-adenosyl-L-methionine-dependent methyltransferases"/>
    <property type="match status" value="1"/>
</dbReference>
<dbReference type="EC" id="2.1.1.80" evidence="2"/>
<evidence type="ECO:0000313" key="8">
    <source>
        <dbReference type="Proteomes" id="UP000060487"/>
    </source>
</evidence>
<proteinExistence type="predicted"/>